<evidence type="ECO:0000256" key="9">
    <source>
        <dbReference type="ARBA" id="ARBA00023242"/>
    </source>
</evidence>
<keyword evidence="17" id="KW-1185">Reference proteome</keyword>
<evidence type="ECO:0000256" key="4">
    <source>
        <dbReference type="ARBA" id="ARBA00022574"/>
    </source>
</evidence>
<dbReference type="Pfam" id="PF11635">
    <property type="entry name" value="Med16_N"/>
    <property type="match status" value="1"/>
</dbReference>
<comment type="similarity">
    <text evidence="2 12">Belongs to the Mediator complex subunit 16 family.</text>
</comment>
<accession>T1KCF6</accession>
<keyword evidence="8 12" id="KW-0804">Transcription</keyword>
<feature type="domain" description="Mediator complex subunit Med16 N-terminal" evidence="13">
    <location>
        <begin position="123"/>
        <end position="399"/>
    </location>
</feature>
<dbReference type="Proteomes" id="UP000015104">
    <property type="component" value="Unassembled WGS sequence"/>
</dbReference>
<dbReference type="InterPro" id="IPR011041">
    <property type="entry name" value="Quinoprot_gluc/sorb_DH_b-prop"/>
</dbReference>
<dbReference type="PANTHER" id="PTHR13224">
    <property type="entry name" value="THYROID HORMONE RECEPTOR-ASSOCIATED PROTEIN-RELATED"/>
    <property type="match status" value="1"/>
</dbReference>
<dbReference type="AlphaFoldDB" id="T1KCF6"/>
<reference evidence="16" key="2">
    <citation type="submission" date="2015-06" db="UniProtKB">
        <authorList>
            <consortium name="EnsemblMetazoa"/>
        </authorList>
    </citation>
    <scope>IDENTIFICATION</scope>
</reference>
<dbReference type="GO" id="GO:0045893">
    <property type="term" value="P:positive regulation of DNA-templated transcription"/>
    <property type="evidence" value="ECO:0007669"/>
    <property type="project" value="TreeGrafter"/>
</dbReference>
<dbReference type="EnsemblMetazoa" id="tetur08g07450.1">
    <property type="protein sequence ID" value="tetur08g07450.1"/>
    <property type="gene ID" value="tetur08g07450"/>
</dbReference>
<dbReference type="PANTHER" id="PTHR13224:SF6">
    <property type="entry name" value="MEDIATOR OF RNA POLYMERASE II TRANSCRIPTION SUBUNIT 16"/>
    <property type="match status" value="1"/>
</dbReference>
<evidence type="ECO:0000259" key="15">
    <source>
        <dbReference type="Pfam" id="PF20719"/>
    </source>
</evidence>
<sequence>MELVYSVTCASSSSSKRLNDWLVDRRCVSSLSNKNILAFTSFSDLTDSEPKYLSTHVYVIDLNLPHEPNLVTKHDEDVTILEWDSSGTRLLIGDAFGKIEIWSIKDFLINDWYLVNSFTAFGGEKTLSAVWFHNGIKSIIVTDKKDSSHSYSEKFINAKFNASVRQFGGKPANGFVAISASGLIWCAVYLSDNSIVTGTKILGNFRSKLKIVDICYTRNGEFLMITSNGSVDSSINCYRVSINLSYSNLGSDKTKCTITSQPFSSFYLNCSNDIVQANGYSYVNHIKFILKEAADAVIVGTSGSLGSTVELWVLRDKPVQLHKMYQQIKNSNGGSEFNNQSPKTTVWQYSCSVNYYQPIVAITTPRVSLYDVNPPLSYIMVSYRDNTVNCYIRENLKRIFAIGVNSISLQNNPSNKFGMVNVKSNSNPIISNIVDMQFSWSGTALALLDTNSQLFVYRIPPVTDPKASFNPVFLQTMLEYCLVSGNDWWDILICLRPTIIDSLCDMLTEGFMQRQTHALQQKYYNRFLAIKASLYRCLNQGNSGTSGQNKSGDCYTLFMLNSISHLLKSLLRPSVNADKEGPAEMLSNLIQTKGNDPIYFNVDKLLLCLEHKDFYVETVILQSLQQLNQWIGDLALFLLASLPQQFHNNYRFPGGGLIYDVKSLNTLRELLVIIRIWGLINESCLPNFVILSKDVDVIGQIFKLLSRMVATMGNEPDESFLDECCSLPNQVLITQMDLTLKARGVTSPAMFINPSPLQFQYFAEASFLKYHIKTHSVDGAVDNYKCTKMDTVRHIALGAKDSINGNIRMCTRCSAISLIQSQNKSPSTRTWDMRWCSNCICGGHWKVDNEY</sequence>
<keyword evidence="6 12" id="KW-0805">Transcription regulation</keyword>
<proteinExistence type="inferred from homology"/>
<dbReference type="InterPro" id="IPR001680">
    <property type="entry name" value="WD40_rpt"/>
</dbReference>
<feature type="repeat" description="WD" evidence="11">
    <location>
        <begin position="71"/>
        <end position="105"/>
    </location>
</feature>
<organism evidence="16 17">
    <name type="scientific">Tetranychus urticae</name>
    <name type="common">Two-spotted spider mite</name>
    <dbReference type="NCBI Taxonomy" id="32264"/>
    <lineage>
        <taxon>Eukaryota</taxon>
        <taxon>Metazoa</taxon>
        <taxon>Ecdysozoa</taxon>
        <taxon>Arthropoda</taxon>
        <taxon>Chelicerata</taxon>
        <taxon>Arachnida</taxon>
        <taxon>Acari</taxon>
        <taxon>Acariformes</taxon>
        <taxon>Trombidiformes</taxon>
        <taxon>Prostigmata</taxon>
        <taxon>Eleutherengona</taxon>
        <taxon>Raphignathae</taxon>
        <taxon>Tetranychoidea</taxon>
        <taxon>Tetranychidae</taxon>
        <taxon>Tetranychus</taxon>
    </lineage>
</organism>
<keyword evidence="9 12" id="KW-0539">Nucleus</keyword>
<evidence type="ECO:0000259" key="14">
    <source>
        <dbReference type="Pfam" id="PF20718"/>
    </source>
</evidence>
<dbReference type="HOGENOM" id="CLU_018773_0_0_1"/>
<dbReference type="GeneID" id="107362754"/>
<evidence type="ECO:0000256" key="12">
    <source>
        <dbReference type="RuleBase" id="RU364149"/>
    </source>
</evidence>
<dbReference type="InterPro" id="IPR048616">
    <property type="entry name" value="MED16_bridge"/>
</dbReference>
<evidence type="ECO:0000256" key="7">
    <source>
        <dbReference type="ARBA" id="ARBA00023159"/>
    </source>
</evidence>
<dbReference type="EMBL" id="CAEY01001960">
    <property type="status" value="NOT_ANNOTATED_CDS"/>
    <property type="molecule type" value="Genomic_DNA"/>
</dbReference>
<comment type="subcellular location">
    <subcellularLocation>
        <location evidence="1 12">Nucleus</location>
    </subcellularLocation>
</comment>
<evidence type="ECO:0000256" key="3">
    <source>
        <dbReference type="ARBA" id="ARBA00019614"/>
    </source>
</evidence>
<gene>
    <name evidence="16" type="primary">107362754</name>
    <name evidence="12" type="synonym">MED16</name>
</gene>
<dbReference type="STRING" id="32264.T1KCF6"/>
<dbReference type="KEGG" id="tut:107362754"/>
<evidence type="ECO:0000313" key="16">
    <source>
        <dbReference type="EnsemblMetazoa" id="tetur08g07450.1"/>
    </source>
</evidence>
<feature type="domain" description="Mediator of RNA polymerase II transcription subunit 16 central helical bridge" evidence="14">
    <location>
        <begin position="477"/>
        <end position="677"/>
    </location>
</feature>
<name>T1KCF6_TETUR</name>
<evidence type="ECO:0000313" key="17">
    <source>
        <dbReference type="Proteomes" id="UP000015104"/>
    </source>
</evidence>
<evidence type="ECO:0000256" key="2">
    <source>
        <dbReference type="ARBA" id="ARBA00006543"/>
    </source>
</evidence>
<comment type="function">
    <text evidence="12">Component of the Mediator complex, a coactivator involved in the regulated transcription of nearly all RNA polymerase II-dependent genes. Mediator functions as a bridge to convey information from gene-specific regulatory proteins to the basal RNA polymerase II transcription machinery. Mediator is recruited to promoters by direct interactions with regulatory proteins and serves as a scaffold for the assembly of a functional preinitiation complex with RNA polymerase II and the general transcription factors.</text>
</comment>
<feature type="domain" description="Mediator complex subunit 16 C-terminal" evidence="15">
    <location>
        <begin position="771"/>
        <end position="846"/>
    </location>
</feature>
<dbReference type="Pfam" id="PF20718">
    <property type="entry name" value="Med16_bridge"/>
    <property type="match status" value="1"/>
</dbReference>
<evidence type="ECO:0000256" key="5">
    <source>
        <dbReference type="ARBA" id="ARBA00022737"/>
    </source>
</evidence>
<dbReference type="Pfam" id="PF20719">
    <property type="entry name" value="Med16_C"/>
    <property type="match status" value="1"/>
</dbReference>
<evidence type="ECO:0000256" key="1">
    <source>
        <dbReference type="ARBA" id="ARBA00004123"/>
    </source>
</evidence>
<dbReference type="CTD" id="10025"/>
<dbReference type="eggNOG" id="ENOG502QQ3H">
    <property type="taxonomic scope" value="Eukaryota"/>
</dbReference>
<comment type="subunit">
    <text evidence="12">Component of the Mediator complex.</text>
</comment>
<evidence type="ECO:0000259" key="13">
    <source>
        <dbReference type="Pfam" id="PF11635"/>
    </source>
</evidence>
<keyword evidence="7 12" id="KW-0010">Activator</keyword>
<keyword evidence="5" id="KW-0677">Repeat</keyword>
<dbReference type="InterPro" id="IPR048339">
    <property type="entry name" value="Mediator_Med16_C"/>
</dbReference>
<evidence type="ECO:0000256" key="10">
    <source>
        <dbReference type="ARBA" id="ARBA00032015"/>
    </source>
</evidence>
<dbReference type="GO" id="GO:0016592">
    <property type="term" value="C:mediator complex"/>
    <property type="evidence" value="ECO:0007669"/>
    <property type="project" value="InterPro"/>
</dbReference>
<protein>
    <recommendedName>
        <fullName evidence="3 12">Mediator of RNA polymerase II transcription subunit 16</fullName>
    </recommendedName>
    <alternativeName>
        <fullName evidence="10 12">Mediator complex subunit 16</fullName>
    </alternativeName>
</protein>
<dbReference type="SUPFAM" id="SSF50952">
    <property type="entry name" value="Soluble quinoprotein glucose dehydrogenase"/>
    <property type="match status" value="1"/>
</dbReference>
<evidence type="ECO:0000256" key="8">
    <source>
        <dbReference type="ARBA" id="ARBA00023163"/>
    </source>
</evidence>
<dbReference type="InterPro" id="IPR021665">
    <property type="entry name" value="Mediator_Med16_N"/>
</dbReference>
<evidence type="ECO:0000256" key="11">
    <source>
        <dbReference type="PROSITE-ProRule" id="PRU00221"/>
    </source>
</evidence>
<evidence type="ECO:0000256" key="6">
    <source>
        <dbReference type="ARBA" id="ARBA00023015"/>
    </source>
</evidence>
<reference evidence="17" key="1">
    <citation type="submission" date="2011-08" db="EMBL/GenBank/DDBJ databases">
        <authorList>
            <person name="Rombauts S."/>
        </authorList>
    </citation>
    <scope>NUCLEOTIDE SEQUENCE</scope>
    <source>
        <strain evidence="17">London</strain>
    </source>
</reference>
<dbReference type="OMA" id="EIWQPKE"/>
<dbReference type="OrthoDB" id="10018574at2759"/>
<keyword evidence="4 11" id="KW-0853">WD repeat</keyword>
<dbReference type="PROSITE" id="PS50082">
    <property type="entry name" value="WD_REPEATS_2"/>
    <property type="match status" value="1"/>
</dbReference>
<dbReference type="InterPro" id="IPR048338">
    <property type="entry name" value="Mediator_Med16"/>
</dbReference>